<dbReference type="InterPro" id="IPR027417">
    <property type="entry name" value="P-loop_NTPase"/>
</dbReference>
<dbReference type="Proteomes" id="UP000471031">
    <property type="component" value="Unassembled WGS sequence"/>
</dbReference>
<dbReference type="InterPro" id="IPR011990">
    <property type="entry name" value="TPR-like_helical_dom_sf"/>
</dbReference>
<comment type="similarity">
    <text evidence="1">Belongs to the AAA ATPase family.</text>
</comment>
<feature type="domain" description="AAA+ ATPase" evidence="6">
    <location>
        <begin position="852"/>
        <end position="983"/>
    </location>
</feature>
<dbReference type="InterPro" id="IPR050221">
    <property type="entry name" value="26S_Proteasome_ATPase"/>
</dbReference>
<reference evidence="7 8" key="1">
    <citation type="submission" date="2020-01" db="EMBL/GenBank/DDBJ databases">
        <title>Whole genome sequence of Heliobacterium gestii DSM 11169.</title>
        <authorList>
            <person name="Kyndt J.A."/>
            <person name="Meyer T.E."/>
        </authorList>
    </citation>
    <scope>NUCLEOTIDE SEQUENCE [LARGE SCALE GENOMIC DNA]</scope>
    <source>
        <strain evidence="7 8">DSM 11169</strain>
    </source>
</reference>
<dbReference type="InterPro" id="IPR054472">
    <property type="entry name" value="WHD"/>
</dbReference>
<name>A0A845LDQ3_HELGE</name>
<dbReference type="Gene3D" id="1.25.40.10">
    <property type="entry name" value="Tetratricopeptide repeat domain"/>
    <property type="match status" value="1"/>
</dbReference>
<evidence type="ECO:0000259" key="6">
    <source>
        <dbReference type="SMART" id="SM00382"/>
    </source>
</evidence>
<feature type="domain" description="AAA+ ATPase" evidence="6">
    <location>
        <begin position="1110"/>
        <end position="1242"/>
    </location>
</feature>
<organism evidence="7 8">
    <name type="scientific">Heliomicrobium gestii</name>
    <name type="common">Heliobacterium gestii</name>
    <dbReference type="NCBI Taxonomy" id="2699"/>
    <lineage>
        <taxon>Bacteria</taxon>
        <taxon>Bacillati</taxon>
        <taxon>Bacillota</taxon>
        <taxon>Clostridia</taxon>
        <taxon>Eubacteriales</taxon>
        <taxon>Heliobacteriaceae</taxon>
        <taxon>Heliomicrobium</taxon>
    </lineage>
</organism>
<evidence type="ECO:0000256" key="1">
    <source>
        <dbReference type="ARBA" id="ARBA00006914"/>
    </source>
</evidence>
<proteinExistence type="inferred from homology"/>
<dbReference type="GO" id="GO:0016887">
    <property type="term" value="F:ATP hydrolysis activity"/>
    <property type="evidence" value="ECO:0007669"/>
    <property type="project" value="InterPro"/>
</dbReference>
<dbReference type="PANTHER" id="PTHR23073">
    <property type="entry name" value="26S PROTEASOME REGULATORY SUBUNIT"/>
    <property type="match status" value="1"/>
</dbReference>
<dbReference type="Pfam" id="PF22977">
    <property type="entry name" value="WHD"/>
    <property type="match status" value="1"/>
</dbReference>
<evidence type="ECO:0000313" key="7">
    <source>
        <dbReference type="EMBL" id="MZP44318.1"/>
    </source>
</evidence>
<dbReference type="CDD" id="cd19481">
    <property type="entry name" value="RecA-like_protease"/>
    <property type="match status" value="1"/>
</dbReference>
<evidence type="ECO:0000256" key="5">
    <source>
        <dbReference type="ARBA" id="ARBA00022840"/>
    </source>
</evidence>
<comment type="caution">
    <text evidence="7">The sequence shown here is derived from an EMBL/GenBank/DDBJ whole genome shotgun (WGS) entry which is preliminary data.</text>
</comment>
<dbReference type="GO" id="GO:0032259">
    <property type="term" value="P:methylation"/>
    <property type="evidence" value="ECO:0007669"/>
    <property type="project" value="UniProtKB-KW"/>
</dbReference>
<sequence length="1328" mass="151221">MKDSMKKSDHSSILLEEPTPFSQSSLWKLQRQYFAERGIKAWQEGEVPHYITCNPVIAKAYGEIILAYLKDQKWECNCADEPIYILELGAGSGRLAYHILKHLDSYRQYIPDIPAFCYILSDFSEQTVEFWRNHPQFAPYIQQGCLDIAVFDAEKDTEISLMFSDRRLGIGNLRYPPVVIANYFFDTIPQDLFRIQEGQLYACQVSLAGPPNYDKLSTAELLEKLGISYQYQPIEDPPYEDQALLELLTTYREQLRNAHVLVPSIALECLNRIKSFSEKGLLLLTADKGYHRLSDLEGTTTPYRANHGSFSLAVNYDAFVRYFERQGALSFFLTHAHHSLNVGMVLNVPEPSRYVKTRQAFSQYVEQFGPEDFFNLKKHFEKHIDTMGLRHILAYVRLSNYDARFFKQCLRRLSSLAPSSSPQEREDLRRLIEQVWTGYFHIGESQDLAFESGLLLEQMGYCADGIRFFQYALDGGLCSADLYCQWAHCCSRLHDLQGARKYARMALEMDPAHEAAATLYSLLLEGESFHTADGDGPQQVVDLSVSEFPIQPVRILTEPDVTIEDATVGDASLSGQAYPDGWFHIQEELERIKLRMRRLLRIRQARQMNSVSNQFKGLVISEEEVEILLGQNDPRFDAQHNGMNVFSSDCGENSGLNDGHLEVRWLNEQIRLLGKRIQSRRERSREKGVNLPLDRLTQAYNLTVMEEQVILLCLAVEYNPAVEKIYAYFHDDINCKHPTADLALQFLCSTERCRHSLLTALLPGAKLFQRRILQMEGNGTGGIVKHALRLDERIFAFLLGCDRLDRPIESMVRLFQPETEPEPLLTGQEVQERLRCLAQKCGDGEPEKKAKVNTIVYLWGPPGSGKLLHLRHLADYLKKPLLIAQGKGLLRQPSESFSDCMTRIVRESVLRDAILCVSDFDVFFEEMEGPDREGGAVQGRLADLLAQVAEYPGQLFLLGERFRKAPGLQADRPLIELELDVPSLGEREKIWEAMAVSSGNRFDAPVLWGDLAGKFRFTPGQIREALTAAQVLADANSPLIGQKELYKACLAISEHRLADKATPIRGKYRWDDLVLPESQKAQLQSACNHVRYRHIVYGRWGYEKKLPYGKGLSMLFAGPPGTGKTMTAQIIARELQLELYKIDLSQVVSKYIGETEKNLRQVYQEARASNAILFFDECDALFGKRSEVKDSHDRYANIQSAFLLQKAEEYDGISILATNLSKHIDEAFLRRFTYIIDFPFPDAEQRERIWRSMFTPETPIGRDVDFEFLASQFDIAGGNIKNIVIAAAFLAAERGEPIGMKEIIQAARQEMHKMGKLMVAEPLTYLGY</sequence>
<accession>A0A845LDQ3</accession>
<keyword evidence="4" id="KW-0547">Nucleotide-binding</keyword>
<evidence type="ECO:0000256" key="2">
    <source>
        <dbReference type="ARBA" id="ARBA00022603"/>
    </source>
</evidence>
<dbReference type="InterPro" id="IPR029063">
    <property type="entry name" value="SAM-dependent_MTases_sf"/>
</dbReference>
<gene>
    <name evidence="7" type="ORF">GTO89_14885</name>
</gene>
<dbReference type="SMART" id="SM00382">
    <property type="entry name" value="AAA"/>
    <property type="match status" value="2"/>
</dbReference>
<dbReference type="InterPro" id="IPR003593">
    <property type="entry name" value="AAA+_ATPase"/>
</dbReference>
<keyword evidence="2" id="KW-0489">Methyltransferase</keyword>
<evidence type="ECO:0000256" key="3">
    <source>
        <dbReference type="ARBA" id="ARBA00022679"/>
    </source>
</evidence>
<dbReference type="OrthoDB" id="5166699at2"/>
<protein>
    <submittedName>
        <fullName evidence="7">AAA family ATPase</fullName>
    </submittedName>
</protein>
<evidence type="ECO:0000256" key="4">
    <source>
        <dbReference type="ARBA" id="ARBA00022741"/>
    </source>
</evidence>
<keyword evidence="8" id="KW-1185">Reference proteome</keyword>
<dbReference type="InterPro" id="IPR003959">
    <property type="entry name" value="ATPase_AAA_core"/>
</dbReference>
<evidence type="ECO:0000313" key="8">
    <source>
        <dbReference type="Proteomes" id="UP000471031"/>
    </source>
</evidence>
<dbReference type="InterPro" id="IPR003788">
    <property type="entry name" value="NDUFAF7"/>
</dbReference>
<dbReference type="GO" id="GO:0005524">
    <property type="term" value="F:ATP binding"/>
    <property type="evidence" value="ECO:0007669"/>
    <property type="project" value="UniProtKB-KW"/>
</dbReference>
<dbReference type="SUPFAM" id="SSF53335">
    <property type="entry name" value="S-adenosyl-L-methionine-dependent methyltransferases"/>
    <property type="match status" value="1"/>
</dbReference>
<dbReference type="InterPro" id="IPR038375">
    <property type="entry name" value="NDUFAF7_sf"/>
</dbReference>
<dbReference type="Gene3D" id="3.40.50.300">
    <property type="entry name" value="P-loop containing nucleotide triphosphate hydrolases"/>
    <property type="match status" value="2"/>
</dbReference>
<dbReference type="SUPFAM" id="SSF48452">
    <property type="entry name" value="TPR-like"/>
    <property type="match status" value="1"/>
</dbReference>
<keyword evidence="5" id="KW-0067">ATP-binding</keyword>
<dbReference type="Pfam" id="PF00004">
    <property type="entry name" value="AAA"/>
    <property type="match status" value="1"/>
</dbReference>
<dbReference type="GO" id="GO:0008168">
    <property type="term" value="F:methyltransferase activity"/>
    <property type="evidence" value="ECO:0007669"/>
    <property type="project" value="UniProtKB-KW"/>
</dbReference>
<dbReference type="EMBL" id="WXEX01000014">
    <property type="protein sequence ID" value="MZP44318.1"/>
    <property type="molecule type" value="Genomic_DNA"/>
</dbReference>
<dbReference type="Pfam" id="PF02636">
    <property type="entry name" value="Methyltransf_28"/>
    <property type="match status" value="1"/>
</dbReference>
<dbReference type="Gene3D" id="3.40.50.12710">
    <property type="match status" value="1"/>
</dbReference>
<dbReference type="SUPFAM" id="SSF52540">
    <property type="entry name" value="P-loop containing nucleoside triphosphate hydrolases"/>
    <property type="match status" value="2"/>
</dbReference>
<keyword evidence="3" id="KW-0808">Transferase</keyword>